<evidence type="ECO:0000256" key="2">
    <source>
        <dbReference type="SAM" id="Phobius"/>
    </source>
</evidence>
<feature type="compositionally biased region" description="Basic and acidic residues" evidence="1">
    <location>
        <begin position="57"/>
        <end position="90"/>
    </location>
</feature>
<protein>
    <recommendedName>
        <fullName evidence="5">DUF3043 domain-containing protein</fullName>
    </recommendedName>
</protein>
<keyword evidence="2" id="KW-0812">Transmembrane</keyword>
<accession>A0A1V3C9E7</accession>
<gene>
    <name evidence="3" type="ORF">NOSIN_04710</name>
</gene>
<keyword evidence="2" id="KW-1133">Transmembrane helix</keyword>
<comment type="caution">
    <text evidence="3">The sequence shown here is derived from an EMBL/GenBank/DDBJ whole genome shotgun (WGS) entry which is preliminary data.</text>
</comment>
<evidence type="ECO:0000313" key="4">
    <source>
        <dbReference type="Proteomes" id="UP000189004"/>
    </source>
</evidence>
<feature type="region of interest" description="Disordered" evidence="1">
    <location>
        <begin position="1"/>
        <end position="109"/>
    </location>
</feature>
<feature type="transmembrane region" description="Helical" evidence="2">
    <location>
        <begin position="161"/>
        <end position="179"/>
    </location>
</feature>
<dbReference type="EMBL" id="MCOK01000001">
    <property type="protein sequence ID" value="OOC56980.1"/>
    <property type="molecule type" value="Genomic_DNA"/>
</dbReference>
<keyword evidence="4" id="KW-1185">Reference proteome</keyword>
<evidence type="ECO:0008006" key="5">
    <source>
        <dbReference type="Google" id="ProtNLM"/>
    </source>
</evidence>
<dbReference type="Pfam" id="PF11241">
    <property type="entry name" value="DUF3043"/>
    <property type="match status" value="1"/>
</dbReference>
<feature type="transmembrane region" description="Helical" evidence="2">
    <location>
        <begin position="136"/>
        <end position="155"/>
    </location>
</feature>
<dbReference type="STRING" id="501010.NOSIN_04710"/>
<proteinExistence type="predicted"/>
<evidence type="ECO:0000313" key="3">
    <source>
        <dbReference type="EMBL" id="OOC56980.1"/>
    </source>
</evidence>
<keyword evidence="2" id="KW-0472">Membrane</keyword>
<organism evidence="3 4">
    <name type="scientific">Nocardiopsis sinuspersici</name>
    <dbReference type="NCBI Taxonomy" id="501010"/>
    <lineage>
        <taxon>Bacteria</taxon>
        <taxon>Bacillati</taxon>
        <taxon>Actinomycetota</taxon>
        <taxon>Actinomycetes</taxon>
        <taxon>Streptosporangiales</taxon>
        <taxon>Nocardiopsidaceae</taxon>
        <taxon>Nocardiopsis</taxon>
    </lineage>
</organism>
<dbReference type="AlphaFoldDB" id="A0A1V3C9E7"/>
<dbReference type="Proteomes" id="UP000189004">
    <property type="component" value="Unassembled WGS sequence"/>
</dbReference>
<name>A0A1V3C9E7_9ACTN</name>
<feature type="compositionally biased region" description="Low complexity" evidence="1">
    <location>
        <begin position="22"/>
        <end position="42"/>
    </location>
</feature>
<dbReference type="InterPro" id="IPR021403">
    <property type="entry name" value="DUF3043"/>
</dbReference>
<evidence type="ECO:0000256" key="1">
    <source>
        <dbReference type="SAM" id="MobiDB-lite"/>
    </source>
</evidence>
<sequence length="232" mass="25835">MACGRHNATSGYPVGVFRRRSASTAPDSATAESASPEATEATQPKGYTPKKGVPTPKRRESEVAPRKPLKAPETRKEAYRAYRERLERQRGSGARGSSAPKGVPKDEARHYRQQDMGEARAFARDFVDSRRSASEFFLPFSVLIVALLFVNNPVFQVGVAYVAWPLMMVTIIAEGVLVGRTVKKRATEYFPGDPTVKGIGMYAAMRQLQFRRLRLPKPRLKVREDPTPRGAR</sequence>
<reference evidence="4" key="1">
    <citation type="submission" date="2016-08" db="EMBL/GenBank/DDBJ databases">
        <authorList>
            <person name="Tokovenko B."/>
            <person name="Kalinowski J."/>
        </authorList>
    </citation>
    <scope>NUCLEOTIDE SEQUENCE [LARGE SCALE GENOMIC DNA]</scope>
    <source>
        <strain evidence="4">UTMC102</strain>
    </source>
</reference>